<dbReference type="RefSeq" id="WP_158436370.1">
    <property type="nucleotide sequence ID" value="NZ_CP006850.1"/>
</dbReference>
<dbReference type="PATRIC" id="fig|1415166.3.peg.6143"/>
<proteinExistence type="predicted"/>
<dbReference type="KEGG" id="nno:NONO_c59630"/>
<accession>W5TNK3</accession>
<dbReference type="STRING" id="1415166.NONO_c59630"/>
<keyword evidence="2" id="KW-1185">Reference proteome</keyword>
<name>W5TNK3_9NOCA</name>
<dbReference type="EMBL" id="CP006850">
    <property type="protein sequence ID" value="AHH20739.1"/>
    <property type="molecule type" value="Genomic_DNA"/>
</dbReference>
<dbReference type="Proteomes" id="UP000019150">
    <property type="component" value="Chromosome"/>
</dbReference>
<dbReference type="HOGENOM" id="CLU_3009749_0_0_11"/>
<protein>
    <submittedName>
        <fullName evidence="1">Uncharacterized protein</fullName>
    </submittedName>
</protein>
<dbReference type="OrthoDB" id="9809458at2"/>
<gene>
    <name evidence="1" type="ORF">NONO_c59630</name>
</gene>
<evidence type="ECO:0000313" key="2">
    <source>
        <dbReference type="Proteomes" id="UP000019150"/>
    </source>
</evidence>
<dbReference type="AlphaFoldDB" id="W5TNK3"/>
<reference evidence="1 2" key="1">
    <citation type="journal article" date="2014" name="Appl. Environ. Microbiol.">
        <title>Insights into the Microbial Degradation of Rubber and Gutta-Percha by Analysis of the Complete Genome of Nocardia nova SH22a.</title>
        <authorList>
            <person name="Luo Q."/>
            <person name="Hiessl S."/>
            <person name="Poehlein A."/>
            <person name="Daniel R."/>
            <person name="Steinbuchel A."/>
        </authorList>
    </citation>
    <scope>NUCLEOTIDE SEQUENCE [LARGE SCALE GENOMIC DNA]</scope>
    <source>
        <strain evidence="1">SH22a</strain>
    </source>
</reference>
<evidence type="ECO:0000313" key="1">
    <source>
        <dbReference type="EMBL" id="AHH20739.1"/>
    </source>
</evidence>
<sequence>MSDTHEPWPGANLRHGALIIDMDLTDRSGYLPSPEGMWSDLAGAVTALADPAEERA</sequence>
<organism evidence="1 2">
    <name type="scientific">Nocardia nova SH22a</name>
    <dbReference type="NCBI Taxonomy" id="1415166"/>
    <lineage>
        <taxon>Bacteria</taxon>
        <taxon>Bacillati</taxon>
        <taxon>Actinomycetota</taxon>
        <taxon>Actinomycetes</taxon>
        <taxon>Mycobacteriales</taxon>
        <taxon>Nocardiaceae</taxon>
        <taxon>Nocardia</taxon>
    </lineage>
</organism>